<dbReference type="AlphaFoldDB" id="N1JNG9"/>
<dbReference type="Proteomes" id="UP000015441">
    <property type="component" value="Unassembled WGS sequence"/>
</dbReference>
<keyword evidence="2" id="KW-1185">Reference proteome</keyword>
<evidence type="ECO:0000313" key="2">
    <source>
        <dbReference type="Proteomes" id="UP000015441"/>
    </source>
</evidence>
<dbReference type="HOGENOM" id="CLU_1815481_0_0_1"/>
<accession>N1JNG9</accession>
<reference evidence="1 2" key="1">
    <citation type="journal article" date="2010" name="Science">
        <title>Genome expansion and gene loss in powdery mildew fungi reveal tradeoffs in extreme parasitism.</title>
        <authorList>
            <person name="Spanu P.D."/>
            <person name="Abbott J.C."/>
            <person name="Amselem J."/>
            <person name="Burgis T.A."/>
            <person name="Soanes D.M."/>
            <person name="Stueber K."/>
            <person name="Ver Loren van Themaat E."/>
            <person name="Brown J.K.M."/>
            <person name="Butcher S.A."/>
            <person name="Gurr S.J."/>
            <person name="Lebrun M.-H."/>
            <person name="Ridout C.J."/>
            <person name="Schulze-Lefert P."/>
            <person name="Talbot N.J."/>
            <person name="Ahmadinejad N."/>
            <person name="Ametz C."/>
            <person name="Barton G.R."/>
            <person name="Benjdia M."/>
            <person name="Bidzinski P."/>
            <person name="Bindschedler L.V."/>
            <person name="Both M."/>
            <person name="Brewer M.T."/>
            <person name="Cadle-Davidson L."/>
            <person name="Cadle-Davidson M.M."/>
            <person name="Collemare J."/>
            <person name="Cramer R."/>
            <person name="Frenkel O."/>
            <person name="Godfrey D."/>
            <person name="Harriman J."/>
            <person name="Hoede C."/>
            <person name="King B.C."/>
            <person name="Klages S."/>
            <person name="Kleemann J."/>
            <person name="Knoll D."/>
            <person name="Koti P.S."/>
            <person name="Kreplak J."/>
            <person name="Lopez-Ruiz F.J."/>
            <person name="Lu X."/>
            <person name="Maekawa T."/>
            <person name="Mahanil S."/>
            <person name="Micali C."/>
            <person name="Milgroom M.G."/>
            <person name="Montana G."/>
            <person name="Noir S."/>
            <person name="O'Connell R.J."/>
            <person name="Oberhaensli S."/>
            <person name="Parlange F."/>
            <person name="Pedersen C."/>
            <person name="Quesneville H."/>
            <person name="Reinhardt R."/>
            <person name="Rott M."/>
            <person name="Sacristan S."/>
            <person name="Schmidt S.M."/>
            <person name="Schoen M."/>
            <person name="Skamnioti P."/>
            <person name="Sommer H."/>
            <person name="Stephens A."/>
            <person name="Takahara H."/>
            <person name="Thordal-Christensen H."/>
            <person name="Vigouroux M."/>
            <person name="Wessling R."/>
            <person name="Wicker T."/>
            <person name="Panstruga R."/>
        </authorList>
    </citation>
    <scope>NUCLEOTIDE SEQUENCE [LARGE SCALE GENOMIC DNA]</scope>
    <source>
        <strain evidence="1">DH14</strain>
    </source>
</reference>
<protein>
    <submittedName>
        <fullName evidence="1">Uncharacterized protein</fullName>
    </submittedName>
</protein>
<organism evidence="1 2">
    <name type="scientific">Blumeria graminis f. sp. hordei (strain DH14)</name>
    <name type="common">Barley powdery mildew</name>
    <name type="synonym">Oidium monilioides f. sp. hordei</name>
    <dbReference type="NCBI Taxonomy" id="546991"/>
    <lineage>
        <taxon>Eukaryota</taxon>
        <taxon>Fungi</taxon>
        <taxon>Dikarya</taxon>
        <taxon>Ascomycota</taxon>
        <taxon>Pezizomycotina</taxon>
        <taxon>Leotiomycetes</taxon>
        <taxon>Erysiphales</taxon>
        <taxon>Erysiphaceae</taxon>
        <taxon>Blumeria</taxon>
        <taxon>Blumeria hordei</taxon>
    </lineage>
</organism>
<dbReference type="EMBL" id="CAUH01005992">
    <property type="protein sequence ID" value="CCU82205.1"/>
    <property type="molecule type" value="Genomic_DNA"/>
</dbReference>
<dbReference type="InParanoid" id="N1JNG9"/>
<proteinExistence type="predicted"/>
<evidence type="ECO:0000313" key="1">
    <source>
        <dbReference type="EMBL" id="CCU82205.1"/>
    </source>
</evidence>
<gene>
    <name evidence="1" type="ORF">BGHDH14_bghG005992000001001</name>
</gene>
<sequence>MKCFYLLVTPATRWENRILLSYNFLPLSPPAKSIQFYTYHHGGSFLNPIKRWLKNFNDKDLHFTRSPITTMLNMSGKYCSEDEKGYTLAYDYITLEARLERTQVKYRDAVEYNYNLCVAQLSDLVEGSIISFSMVKEGLVLL</sequence>
<comment type="caution">
    <text evidence="1">The sequence shown here is derived from an EMBL/GenBank/DDBJ whole genome shotgun (WGS) entry which is preliminary data.</text>
</comment>
<name>N1JNG9_BLUG1</name>